<keyword evidence="1" id="KW-0812">Transmembrane</keyword>
<comment type="caution">
    <text evidence="2">The sequence shown here is derived from an EMBL/GenBank/DDBJ whole genome shotgun (WGS) entry which is preliminary data.</text>
</comment>
<name>A0A369MI24_EGGLN</name>
<dbReference type="Pfam" id="PF04976">
    <property type="entry name" value="DmsC"/>
    <property type="match status" value="1"/>
</dbReference>
<proteinExistence type="predicted"/>
<dbReference type="Proteomes" id="UP000253970">
    <property type="component" value="Unassembled WGS sequence"/>
</dbReference>
<dbReference type="GO" id="GO:0019645">
    <property type="term" value="P:anaerobic electron transport chain"/>
    <property type="evidence" value="ECO:0007669"/>
    <property type="project" value="InterPro"/>
</dbReference>
<evidence type="ECO:0000313" key="3">
    <source>
        <dbReference type="Proteomes" id="UP000253970"/>
    </source>
</evidence>
<feature type="transmembrane region" description="Helical" evidence="1">
    <location>
        <begin position="41"/>
        <end position="59"/>
    </location>
</feature>
<gene>
    <name evidence="2" type="ORF">C1875_07140</name>
</gene>
<dbReference type="GO" id="GO:0016020">
    <property type="term" value="C:membrane"/>
    <property type="evidence" value="ECO:0007669"/>
    <property type="project" value="InterPro"/>
</dbReference>
<feature type="transmembrane region" description="Helical" evidence="1">
    <location>
        <begin position="106"/>
        <end position="127"/>
    </location>
</feature>
<feature type="transmembrane region" description="Helical" evidence="1">
    <location>
        <begin position="172"/>
        <end position="198"/>
    </location>
</feature>
<evidence type="ECO:0008006" key="4">
    <source>
        <dbReference type="Google" id="ProtNLM"/>
    </source>
</evidence>
<feature type="transmembrane region" description="Helical" evidence="1">
    <location>
        <begin position="259"/>
        <end position="281"/>
    </location>
</feature>
<feature type="transmembrane region" description="Helical" evidence="1">
    <location>
        <begin position="218"/>
        <end position="247"/>
    </location>
</feature>
<organism evidence="2 3">
    <name type="scientific">Eggerthella lenta</name>
    <name type="common">Eubacterium lentum</name>
    <dbReference type="NCBI Taxonomy" id="84112"/>
    <lineage>
        <taxon>Bacteria</taxon>
        <taxon>Bacillati</taxon>
        <taxon>Actinomycetota</taxon>
        <taxon>Coriobacteriia</taxon>
        <taxon>Eggerthellales</taxon>
        <taxon>Eggerthellaceae</taxon>
        <taxon>Eggerthella</taxon>
    </lineage>
</organism>
<protein>
    <recommendedName>
        <fullName evidence="4">DMSO reductase</fullName>
    </recommendedName>
</protein>
<keyword evidence="1" id="KW-0472">Membrane</keyword>
<dbReference type="RefSeq" id="WP_114533669.1">
    <property type="nucleotide sequence ID" value="NZ_JADNER010000016.1"/>
</dbReference>
<dbReference type="EMBL" id="PPTU01000009">
    <property type="protein sequence ID" value="RDB70535.1"/>
    <property type="molecule type" value="Genomic_DNA"/>
</dbReference>
<dbReference type="InterPro" id="IPR007059">
    <property type="entry name" value="DmsC"/>
</dbReference>
<evidence type="ECO:0000256" key="1">
    <source>
        <dbReference type="SAM" id="Phobius"/>
    </source>
</evidence>
<evidence type="ECO:0000313" key="2">
    <source>
        <dbReference type="EMBL" id="RDB70535.1"/>
    </source>
</evidence>
<sequence length="289" mass="30425">METQWPLVIFTLFVCLTCGTLGGMSILALKGQGRNLQMTALITSAVSLVVGGIGAFLHLEHWERIFNGFGHITSGITQELIGCVALAVVIVAWFVVLRGGKPVPKALAWATLAVAVLMVVATAHSYLMPARPAWGLALVVFYLGNACLLGAVAVWLISILKKDEAVEATGIQLTFIAALVQIVADVVFVIACAMAKIAQFGYYADPTSMTTAPTHVDSLMTVMVSGAGAPMFWGSIVSVIVAAACAFVAKKKVGASKTLMVVAAIGALATSVMFRVLIYQLGYPVVLMY</sequence>
<feature type="transmembrane region" description="Helical" evidence="1">
    <location>
        <begin position="6"/>
        <end position="29"/>
    </location>
</feature>
<reference evidence="2 3" key="1">
    <citation type="journal article" date="2018" name="Elife">
        <title>Discovery and characterization of a prevalent human gut bacterial enzyme sufficient for the inactivation of a family of plant toxins.</title>
        <authorList>
            <person name="Koppel N."/>
            <person name="Bisanz J.E."/>
            <person name="Pandelia M.E."/>
            <person name="Turnbaugh P.J."/>
            <person name="Balskus E.P."/>
        </authorList>
    </citation>
    <scope>NUCLEOTIDE SEQUENCE [LARGE SCALE GENOMIC DNA]</scope>
    <source>
        <strain evidence="2 3">W1 BHI 6</strain>
    </source>
</reference>
<accession>A0A369MI24</accession>
<feature type="transmembrane region" description="Helical" evidence="1">
    <location>
        <begin position="133"/>
        <end position="160"/>
    </location>
</feature>
<dbReference type="AlphaFoldDB" id="A0A369MI24"/>
<keyword evidence="1" id="KW-1133">Transmembrane helix</keyword>
<feature type="transmembrane region" description="Helical" evidence="1">
    <location>
        <begin position="79"/>
        <end position="97"/>
    </location>
</feature>